<name>A0A3A2ZH37_9EURO</name>
<evidence type="ECO:0000313" key="1">
    <source>
        <dbReference type="EMBL" id="RJE17205.1"/>
    </source>
</evidence>
<protein>
    <submittedName>
        <fullName evidence="1">Uncharacterized protein</fullName>
    </submittedName>
</protein>
<gene>
    <name evidence="1" type="ORF">PHISCL_10458</name>
</gene>
<organism evidence="1 2">
    <name type="scientific">Aspergillus sclerotialis</name>
    <dbReference type="NCBI Taxonomy" id="2070753"/>
    <lineage>
        <taxon>Eukaryota</taxon>
        <taxon>Fungi</taxon>
        <taxon>Dikarya</taxon>
        <taxon>Ascomycota</taxon>
        <taxon>Pezizomycotina</taxon>
        <taxon>Eurotiomycetes</taxon>
        <taxon>Eurotiomycetidae</taxon>
        <taxon>Eurotiales</taxon>
        <taxon>Aspergillaceae</taxon>
        <taxon>Aspergillus</taxon>
        <taxon>Aspergillus subgen. Polypaecilum</taxon>
    </lineage>
</organism>
<dbReference type="Proteomes" id="UP000266188">
    <property type="component" value="Unassembled WGS sequence"/>
</dbReference>
<dbReference type="AlphaFoldDB" id="A0A3A2ZH37"/>
<dbReference type="STRING" id="2070753.A0A3A2ZH37"/>
<dbReference type="EMBL" id="MVGC01001395">
    <property type="protein sequence ID" value="RJE17205.1"/>
    <property type="molecule type" value="Genomic_DNA"/>
</dbReference>
<keyword evidence="2" id="KW-1185">Reference proteome</keyword>
<sequence length="106" mass="12177">NQWDHSSLDPVRATHTSCPITTYQSVLLHVILSILMTRDFRAVDLGLRHCVPADEYDLLMALVQSCQRLGIFSYPDMLAQYHPDAPLKMIWVGVEEMKRFALALYK</sequence>
<accession>A0A3A2ZH37</accession>
<proteinExistence type="predicted"/>
<reference evidence="2" key="1">
    <citation type="submission" date="2017-02" db="EMBL/GenBank/DDBJ databases">
        <authorList>
            <person name="Tafer H."/>
            <person name="Lopandic K."/>
        </authorList>
    </citation>
    <scope>NUCLEOTIDE SEQUENCE [LARGE SCALE GENOMIC DNA]</scope>
    <source>
        <strain evidence="2">CBS 366.77</strain>
    </source>
</reference>
<feature type="non-terminal residue" evidence="1">
    <location>
        <position position="106"/>
    </location>
</feature>
<evidence type="ECO:0000313" key="2">
    <source>
        <dbReference type="Proteomes" id="UP000266188"/>
    </source>
</evidence>
<dbReference type="OrthoDB" id="10261408at2759"/>
<feature type="non-terminal residue" evidence="1">
    <location>
        <position position="1"/>
    </location>
</feature>
<comment type="caution">
    <text evidence="1">The sequence shown here is derived from an EMBL/GenBank/DDBJ whole genome shotgun (WGS) entry which is preliminary data.</text>
</comment>